<accession>A0A133XX34</accession>
<feature type="domain" description="Histidine kinase" evidence="12">
    <location>
        <begin position="200"/>
        <end position="418"/>
    </location>
</feature>
<evidence type="ECO:0000313" key="13">
    <source>
        <dbReference type="EMBL" id="KXB35499.1"/>
    </source>
</evidence>
<evidence type="ECO:0000256" key="11">
    <source>
        <dbReference type="SAM" id="Phobius"/>
    </source>
</evidence>
<evidence type="ECO:0000256" key="1">
    <source>
        <dbReference type="ARBA" id="ARBA00000085"/>
    </source>
</evidence>
<keyword evidence="8" id="KW-0902">Two-component regulatory system</keyword>
<comment type="cofactor">
    <cofactor evidence="2">
        <name>a divalent metal cation</name>
        <dbReference type="ChEBI" id="CHEBI:60240"/>
    </cofactor>
</comment>
<evidence type="ECO:0000256" key="5">
    <source>
        <dbReference type="ARBA" id="ARBA00022553"/>
    </source>
</evidence>
<dbReference type="FunFam" id="1.10.287.130:FF:000001">
    <property type="entry name" value="Two-component sensor histidine kinase"/>
    <property type="match status" value="1"/>
</dbReference>
<evidence type="ECO:0000256" key="8">
    <source>
        <dbReference type="ARBA" id="ARBA00023012"/>
    </source>
</evidence>
<dbReference type="GO" id="GO:0016036">
    <property type="term" value="P:cellular response to phosphate starvation"/>
    <property type="evidence" value="ECO:0007669"/>
    <property type="project" value="TreeGrafter"/>
</dbReference>
<proteinExistence type="predicted"/>
<dbReference type="GO" id="GO:0000155">
    <property type="term" value="F:phosphorelay sensor kinase activity"/>
    <property type="evidence" value="ECO:0007669"/>
    <property type="project" value="InterPro"/>
</dbReference>
<dbReference type="InterPro" id="IPR004358">
    <property type="entry name" value="Sig_transdc_His_kin-like_C"/>
</dbReference>
<dbReference type="PANTHER" id="PTHR45453">
    <property type="entry name" value="PHOSPHATE REGULON SENSOR PROTEIN PHOR"/>
    <property type="match status" value="1"/>
</dbReference>
<dbReference type="InterPro" id="IPR050351">
    <property type="entry name" value="BphY/WalK/GraS-like"/>
</dbReference>
<evidence type="ECO:0000256" key="9">
    <source>
        <dbReference type="ARBA" id="ARBA00023136"/>
    </source>
</evidence>
<evidence type="ECO:0000256" key="4">
    <source>
        <dbReference type="ARBA" id="ARBA00012438"/>
    </source>
</evidence>
<feature type="transmembrane region" description="Helical" evidence="11">
    <location>
        <begin position="9"/>
        <end position="30"/>
    </location>
</feature>
<keyword evidence="11" id="KW-1133">Transmembrane helix</keyword>
<reference evidence="14" key="1">
    <citation type="submission" date="2016-01" db="EMBL/GenBank/DDBJ databases">
        <authorList>
            <person name="Mitreva M."/>
            <person name="Pepin K.H."/>
            <person name="Mihindukulasuriya K.A."/>
            <person name="Fulton R."/>
            <person name="Fronick C."/>
            <person name="O'Laughlin M."/>
            <person name="Miner T."/>
            <person name="Herter B."/>
            <person name="Rosa B.A."/>
            <person name="Cordes M."/>
            <person name="Tomlinson C."/>
            <person name="Wollam A."/>
            <person name="Palsikar V.B."/>
            <person name="Mardis E.R."/>
            <person name="Wilson R.K."/>
        </authorList>
    </citation>
    <scope>NUCLEOTIDE SEQUENCE [LARGE SCALE GENOMIC DNA]</scope>
    <source>
        <strain evidence="14">DNF00019</strain>
    </source>
</reference>
<evidence type="ECO:0000259" key="12">
    <source>
        <dbReference type="PROSITE" id="PS50109"/>
    </source>
</evidence>
<dbReference type="Pfam" id="PF02518">
    <property type="entry name" value="HATPase_c"/>
    <property type="match status" value="1"/>
</dbReference>
<gene>
    <name evidence="13" type="ORF">HMPREF3192_00149</name>
</gene>
<dbReference type="EC" id="2.7.13.3" evidence="4"/>
<dbReference type="RefSeq" id="WP_066304470.1">
    <property type="nucleotide sequence ID" value="NZ_KQ959484.1"/>
</dbReference>
<dbReference type="CDD" id="cd00082">
    <property type="entry name" value="HisKA"/>
    <property type="match status" value="1"/>
</dbReference>
<keyword evidence="7 13" id="KW-0418">Kinase</keyword>
<dbReference type="Pfam" id="PF00512">
    <property type="entry name" value="HisKA"/>
    <property type="match status" value="1"/>
</dbReference>
<dbReference type="PATRIC" id="fig|1393034.3.peg.143"/>
<comment type="subcellular location">
    <subcellularLocation>
        <location evidence="3">Cell membrane</location>
    </subcellularLocation>
</comment>
<dbReference type="SMART" id="SM00388">
    <property type="entry name" value="HisKA"/>
    <property type="match status" value="1"/>
</dbReference>
<keyword evidence="9 11" id="KW-0472">Membrane</keyword>
<evidence type="ECO:0000256" key="10">
    <source>
        <dbReference type="ARBA" id="ARBA00039401"/>
    </source>
</evidence>
<keyword evidence="14" id="KW-1185">Reference proteome</keyword>
<dbReference type="SUPFAM" id="SSF47384">
    <property type="entry name" value="Homodimeric domain of signal transducing histidine kinase"/>
    <property type="match status" value="1"/>
</dbReference>
<dbReference type="Gene3D" id="1.10.287.130">
    <property type="match status" value="1"/>
</dbReference>
<evidence type="ECO:0000313" key="14">
    <source>
        <dbReference type="Proteomes" id="UP000070675"/>
    </source>
</evidence>
<evidence type="ECO:0000256" key="6">
    <source>
        <dbReference type="ARBA" id="ARBA00022679"/>
    </source>
</evidence>
<keyword evidence="11" id="KW-0812">Transmembrane</keyword>
<feature type="transmembrane region" description="Helical" evidence="11">
    <location>
        <begin position="162"/>
        <end position="183"/>
    </location>
</feature>
<dbReference type="InterPro" id="IPR003661">
    <property type="entry name" value="HisK_dim/P_dom"/>
</dbReference>
<dbReference type="FunFam" id="3.30.565.10:FF:000006">
    <property type="entry name" value="Sensor histidine kinase WalK"/>
    <property type="match status" value="1"/>
</dbReference>
<comment type="catalytic activity">
    <reaction evidence="1">
        <text>ATP + protein L-histidine = ADP + protein N-phospho-L-histidine.</text>
        <dbReference type="EC" id="2.7.13.3"/>
    </reaction>
</comment>
<dbReference type="SMART" id="SM00387">
    <property type="entry name" value="HATPase_c"/>
    <property type="match status" value="1"/>
</dbReference>
<dbReference type="GO" id="GO:0004721">
    <property type="term" value="F:phosphoprotein phosphatase activity"/>
    <property type="evidence" value="ECO:0007669"/>
    <property type="project" value="TreeGrafter"/>
</dbReference>
<organism evidence="13 14">
    <name type="scientific">Atopobium deltae</name>
    <dbReference type="NCBI Taxonomy" id="1393034"/>
    <lineage>
        <taxon>Bacteria</taxon>
        <taxon>Bacillati</taxon>
        <taxon>Actinomycetota</taxon>
        <taxon>Coriobacteriia</taxon>
        <taxon>Coriobacteriales</taxon>
        <taxon>Atopobiaceae</taxon>
        <taxon>Atopobium</taxon>
    </lineage>
</organism>
<keyword evidence="5" id="KW-0597">Phosphoprotein</keyword>
<evidence type="ECO:0000256" key="3">
    <source>
        <dbReference type="ARBA" id="ARBA00004236"/>
    </source>
</evidence>
<dbReference type="Proteomes" id="UP000070675">
    <property type="component" value="Unassembled WGS sequence"/>
</dbReference>
<dbReference type="SUPFAM" id="SSF55874">
    <property type="entry name" value="ATPase domain of HSP90 chaperone/DNA topoisomerase II/histidine kinase"/>
    <property type="match status" value="1"/>
</dbReference>
<dbReference type="OrthoDB" id="9786919at2"/>
<dbReference type="PANTHER" id="PTHR45453:SF1">
    <property type="entry name" value="PHOSPHATE REGULON SENSOR PROTEIN PHOR"/>
    <property type="match status" value="1"/>
</dbReference>
<dbReference type="InterPro" id="IPR003594">
    <property type="entry name" value="HATPase_dom"/>
</dbReference>
<dbReference type="GO" id="GO:0005509">
    <property type="term" value="F:calcium ion binding"/>
    <property type="evidence" value="ECO:0007669"/>
    <property type="project" value="UniProtKB-ARBA"/>
</dbReference>
<name>A0A133XX34_9ACTN</name>
<dbReference type="InterPro" id="IPR005467">
    <property type="entry name" value="His_kinase_dom"/>
</dbReference>
<dbReference type="EMBL" id="LSCR01000002">
    <property type="protein sequence ID" value="KXB35499.1"/>
    <property type="molecule type" value="Genomic_DNA"/>
</dbReference>
<protein>
    <recommendedName>
        <fullName evidence="10">Sensor-like histidine kinase SenX3</fullName>
        <ecNumber evidence="4">2.7.13.3</ecNumber>
    </recommendedName>
</protein>
<dbReference type="PRINTS" id="PR00344">
    <property type="entry name" value="BCTRLSENSOR"/>
</dbReference>
<keyword evidence="6" id="KW-0808">Transferase</keyword>
<evidence type="ECO:0000256" key="2">
    <source>
        <dbReference type="ARBA" id="ARBA00001968"/>
    </source>
</evidence>
<comment type="caution">
    <text evidence="13">The sequence shown here is derived from an EMBL/GenBank/DDBJ whole genome shotgun (WGS) entry which is preliminary data.</text>
</comment>
<dbReference type="PROSITE" id="PS50109">
    <property type="entry name" value="HIS_KIN"/>
    <property type="match status" value="1"/>
</dbReference>
<evidence type="ECO:0000256" key="7">
    <source>
        <dbReference type="ARBA" id="ARBA00022777"/>
    </source>
</evidence>
<dbReference type="AlphaFoldDB" id="A0A133XX34"/>
<dbReference type="InterPro" id="IPR036097">
    <property type="entry name" value="HisK_dim/P_sf"/>
</dbReference>
<sequence>MLKRLKRTYVILTSTLLGIILLFVLCSSFYNTYNLMNNSIDLTLDYGISDMSGVHLIIGKTELNTKTESPENRLSSHALMSRVLFTPHGKIVREDPEYSSVSDKLIHSVIKAHKATKNETGIIRDAHIKWKVRRLSNGDLRIAIVDTSVLDATLQQHLLTDVFLFVVIMGMLVVVAQIVASWATRPIEKAWLTQRQFIADASHELKTPLAVILANTQILDNNTNTISDEDKRWITAISNEAYRMKELVQALLDLARMDAANAEGISAHPHQNLNFSQLVEKVCLQFEVLAFERGNTIITNITDDLHVFGNEETLERMVGTIIDNACKYSSQNSPITVTLLRRGTHCILQINNKGSYIASEEIPYIFNRFYRTDKARTLQQTSSYGLGLSIAANIVYEHNGKIAVTSTKQDGTTFTITL</sequence>
<dbReference type="Gene3D" id="3.30.565.10">
    <property type="entry name" value="Histidine kinase-like ATPase, C-terminal domain"/>
    <property type="match status" value="1"/>
</dbReference>
<dbReference type="InterPro" id="IPR036890">
    <property type="entry name" value="HATPase_C_sf"/>
</dbReference>
<dbReference type="STRING" id="1393034.HMPREF3192_00149"/>
<dbReference type="GO" id="GO:0005886">
    <property type="term" value="C:plasma membrane"/>
    <property type="evidence" value="ECO:0007669"/>
    <property type="project" value="UniProtKB-SubCell"/>
</dbReference>